<dbReference type="OrthoDB" id="9815348at2"/>
<comment type="pathway">
    <text evidence="1">Cofactor biosynthesis; thiamine diphosphate biosynthesis.</text>
</comment>
<accession>A0A173TW56</accession>
<reference evidence="5 13" key="3">
    <citation type="journal article" date="2019" name="Nat. Med.">
        <title>A library of human gut bacterial isolates paired with longitudinal multiomics data enables mechanistic microbiome research.</title>
        <authorList>
            <person name="Poyet M."/>
            <person name="Groussin M."/>
            <person name="Gibbons S.M."/>
            <person name="Avila-Pacheco J."/>
            <person name="Jiang X."/>
            <person name="Kearney S.M."/>
            <person name="Perrotta A.R."/>
            <person name="Berdy B."/>
            <person name="Zhao S."/>
            <person name="Lieberman T.D."/>
            <person name="Swanson P.K."/>
            <person name="Smith M."/>
            <person name="Roesemann S."/>
            <person name="Alexander J.E."/>
            <person name="Rich S.A."/>
            <person name="Livny J."/>
            <person name="Vlamakis H."/>
            <person name="Clish C."/>
            <person name="Bullock K."/>
            <person name="Deik A."/>
            <person name="Scott J."/>
            <person name="Pierce K.A."/>
            <person name="Xavier R.J."/>
            <person name="Alm E.J."/>
        </authorList>
    </citation>
    <scope>NUCLEOTIDE SEQUENCE [LARGE SCALE GENOMIC DNA]</scope>
    <source>
        <strain evidence="5 13">BIOML-A1</strain>
    </source>
</reference>
<dbReference type="SUPFAM" id="SSF51391">
    <property type="entry name" value="Thiamin phosphate synthase"/>
    <property type="match status" value="1"/>
</dbReference>
<dbReference type="Pfam" id="PF02581">
    <property type="entry name" value="TMP-TENI"/>
    <property type="match status" value="2"/>
</dbReference>
<dbReference type="Proteomes" id="UP000284465">
    <property type="component" value="Unassembled WGS sequence"/>
</dbReference>
<reference evidence="4 9" key="1">
    <citation type="submission" date="2015-09" db="EMBL/GenBank/DDBJ databases">
        <authorList>
            <consortium name="Pathogen Informatics"/>
        </authorList>
    </citation>
    <scope>NUCLEOTIDE SEQUENCE [LARGE SCALE GENOMIC DNA]</scope>
    <source>
        <strain evidence="4 9">2789STDY5834960</strain>
    </source>
</reference>
<evidence type="ECO:0000313" key="4">
    <source>
        <dbReference type="EMBL" id="CUN06540.1"/>
    </source>
</evidence>
<dbReference type="Proteomes" id="UP000478483">
    <property type="component" value="Unassembled WGS sequence"/>
</dbReference>
<evidence type="ECO:0000313" key="9">
    <source>
        <dbReference type="Proteomes" id="UP000095350"/>
    </source>
</evidence>
<name>A0A173TW56_9FIRM</name>
<dbReference type="Proteomes" id="UP000284051">
    <property type="component" value="Unassembled WGS sequence"/>
</dbReference>
<dbReference type="GO" id="GO:0005737">
    <property type="term" value="C:cytoplasm"/>
    <property type="evidence" value="ECO:0007669"/>
    <property type="project" value="TreeGrafter"/>
</dbReference>
<proteinExistence type="predicted"/>
<dbReference type="RefSeq" id="WP_006857667.1">
    <property type="nucleotide sequence ID" value="NZ_CABIYH010000012.1"/>
</dbReference>
<dbReference type="PANTHER" id="PTHR20857">
    <property type="entry name" value="THIAMINE-PHOSPHATE PYROPHOSPHORYLASE"/>
    <property type="match status" value="1"/>
</dbReference>
<dbReference type="EMBL" id="WNAJ01000002">
    <property type="protein sequence ID" value="MTR83990.1"/>
    <property type="molecule type" value="Genomic_DNA"/>
</dbReference>
<evidence type="ECO:0000256" key="1">
    <source>
        <dbReference type="ARBA" id="ARBA00004948"/>
    </source>
</evidence>
<organism evidence="4 9">
    <name type="scientific">Roseburia intestinalis</name>
    <dbReference type="NCBI Taxonomy" id="166486"/>
    <lineage>
        <taxon>Bacteria</taxon>
        <taxon>Bacillati</taxon>
        <taxon>Bacillota</taxon>
        <taxon>Clostridia</taxon>
        <taxon>Lachnospirales</taxon>
        <taxon>Lachnospiraceae</taxon>
        <taxon>Roseburia</taxon>
    </lineage>
</organism>
<evidence type="ECO:0000313" key="10">
    <source>
        <dbReference type="Proteomes" id="UP000283586"/>
    </source>
</evidence>
<feature type="domain" description="Thiamine phosphate synthase/TenI" evidence="3">
    <location>
        <begin position="121"/>
        <end position="210"/>
    </location>
</feature>
<dbReference type="STRING" id="166486.ERS852572_01738"/>
<evidence type="ECO:0000259" key="3">
    <source>
        <dbReference type="Pfam" id="PF02581"/>
    </source>
</evidence>
<dbReference type="InterPro" id="IPR036206">
    <property type="entry name" value="ThiamineP_synth_sf"/>
</dbReference>
<evidence type="ECO:0000313" key="12">
    <source>
        <dbReference type="Proteomes" id="UP000284465"/>
    </source>
</evidence>
<evidence type="ECO:0000256" key="2">
    <source>
        <dbReference type="ARBA" id="ARBA00022977"/>
    </source>
</evidence>
<dbReference type="GO" id="GO:0009228">
    <property type="term" value="P:thiamine biosynthetic process"/>
    <property type="evidence" value="ECO:0007669"/>
    <property type="project" value="UniProtKB-KW"/>
</dbReference>
<dbReference type="Proteomes" id="UP000283586">
    <property type="component" value="Unassembled WGS sequence"/>
</dbReference>
<dbReference type="EMBL" id="QRID01000004">
    <property type="protein sequence ID" value="RHG29618.1"/>
    <property type="molecule type" value="Genomic_DNA"/>
</dbReference>
<dbReference type="CDD" id="cd00564">
    <property type="entry name" value="TMP_TenI"/>
    <property type="match status" value="1"/>
</dbReference>
<dbReference type="AlphaFoldDB" id="A0A173TW56"/>
<feature type="domain" description="Thiamine phosphate synthase/TenI" evidence="3">
    <location>
        <begin position="13"/>
        <end position="90"/>
    </location>
</feature>
<keyword evidence="2" id="KW-0784">Thiamine biosynthesis</keyword>
<dbReference type="InterPro" id="IPR013785">
    <property type="entry name" value="Aldolase_TIM"/>
</dbReference>
<evidence type="ECO:0000313" key="13">
    <source>
        <dbReference type="Proteomes" id="UP000478483"/>
    </source>
</evidence>
<dbReference type="EMBL" id="QRQN01000018">
    <property type="protein sequence ID" value="RHN05787.1"/>
    <property type="molecule type" value="Genomic_DNA"/>
</dbReference>
<evidence type="ECO:0000313" key="11">
    <source>
        <dbReference type="Proteomes" id="UP000284051"/>
    </source>
</evidence>
<evidence type="ECO:0000313" key="6">
    <source>
        <dbReference type="EMBL" id="RHA68372.1"/>
    </source>
</evidence>
<dbReference type="Proteomes" id="UP000095350">
    <property type="component" value="Unassembled WGS sequence"/>
</dbReference>
<dbReference type="EMBL" id="CYXZ01000012">
    <property type="protein sequence ID" value="CUN06540.1"/>
    <property type="molecule type" value="Genomic_DNA"/>
</dbReference>
<dbReference type="EMBL" id="QSFP01000005">
    <property type="protein sequence ID" value="RHA68372.1"/>
    <property type="molecule type" value="Genomic_DNA"/>
</dbReference>
<dbReference type="InterPro" id="IPR022998">
    <property type="entry name" value="ThiamineP_synth_TenI"/>
</dbReference>
<gene>
    <name evidence="4" type="primary">tenI</name>
    <name evidence="7" type="ORF">DW264_05330</name>
    <name evidence="6" type="ORF">DW927_06535</name>
    <name evidence="8" type="ORF">DWZ31_13990</name>
    <name evidence="4" type="ORF">ERS852572_01738</name>
    <name evidence="5" type="ORF">GMD50_02765</name>
</gene>
<evidence type="ECO:0000313" key="5">
    <source>
        <dbReference type="EMBL" id="MTR83990.1"/>
    </source>
</evidence>
<evidence type="ECO:0000313" key="8">
    <source>
        <dbReference type="EMBL" id="RHN05787.1"/>
    </source>
</evidence>
<dbReference type="PaxDb" id="166486-ERS852572_01738"/>
<protein>
    <submittedName>
        <fullName evidence="4">Regulatory protein tenI</fullName>
    </submittedName>
    <submittedName>
        <fullName evidence="5">Thiamine phosphate synthase</fullName>
    </submittedName>
</protein>
<dbReference type="PANTHER" id="PTHR20857:SF15">
    <property type="entry name" value="THIAMINE-PHOSPHATE SYNTHASE"/>
    <property type="match status" value="1"/>
</dbReference>
<reference evidence="10 11" key="2">
    <citation type="submission" date="2018-08" db="EMBL/GenBank/DDBJ databases">
        <title>A genome reference for cultivated species of the human gut microbiota.</title>
        <authorList>
            <person name="Zou Y."/>
            <person name="Xue W."/>
            <person name="Luo G."/>
        </authorList>
    </citation>
    <scope>NUCLEOTIDE SEQUENCE [LARGE SCALE GENOMIC DNA]</scope>
    <source>
        <strain evidence="8 10">AF31-21AC</strain>
        <strain evidence="7 11">AM22-21LB</strain>
        <strain evidence="6 12">AM43-11</strain>
    </source>
</reference>
<dbReference type="GeneID" id="61433028"/>
<dbReference type="Gene3D" id="3.20.20.70">
    <property type="entry name" value="Aldolase class I"/>
    <property type="match status" value="1"/>
</dbReference>
<sequence>MCKKENPIPGKIIAVTNRSLCERPFLEQIKRVCETKPAALILREKDLPETEYEEMARQVLAICEEYGVICILHSYIETAKRLERQYVHLPLPLLRTCMQKTENEEKQIKFMSGNLSMDQKNKNKLILGCSVHSVEDAIEAEKLGASYLTAGHIFATDCKRGLPPRGMEFLKQVCETVNIPVYAIGGIGLNDGKIDSVCECGAAGACIMSAFMAI</sequence>
<evidence type="ECO:0000313" key="7">
    <source>
        <dbReference type="EMBL" id="RHG29618.1"/>
    </source>
</evidence>
<dbReference type="GO" id="GO:0004789">
    <property type="term" value="F:thiamine-phosphate diphosphorylase activity"/>
    <property type="evidence" value="ECO:0007669"/>
    <property type="project" value="TreeGrafter"/>
</dbReference>